<dbReference type="Gene3D" id="2.40.30.10">
    <property type="entry name" value="Translation factors"/>
    <property type="match status" value="1"/>
</dbReference>
<dbReference type="CDD" id="cd06193">
    <property type="entry name" value="siderophore_interacting"/>
    <property type="match status" value="1"/>
</dbReference>
<dbReference type="PROSITE" id="PS51384">
    <property type="entry name" value="FAD_FR"/>
    <property type="match status" value="1"/>
</dbReference>
<evidence type="ECO:0000313" key="4">
    <source>
        <dbReference type="Proteomes" id="UP000184517"/>
    </source>
</evidence>
<comment type="similarity">
    <text evidence="1">Belongs to the SIP oxidoreductase family.</text>
</comment>
<dbReference type="InterPro" id="IPR007037">
    <property type="entry name" value="SIP_rossman_dom"/>
</dbReference>
<dbReference type="AlphaFoldDB" id="A0A1M5IR39"/>
<sequence>MSILKHERIQVPLKQRVARVIKLKDLSSTLRRVTLQGEDFQGFGFHPLAPEAHVKLFFPNASDDVLRMPEVLDDGNADWQGAAEGRFSAFRDYTIRSFDADLLTVDIDFVLHDVGVGGPWAKQAKVGDLLGIFGPRSVRLPPLDALKYVFFVDETSLPALARWLEILPESANIDAWIEVHSVSSEISLPAHVGANLHWLHRNNEQENHPYGRLLLDALDNLPSGWACEKTWVWSATEAHAIVQLRRKLMNIDVLNKDHLDLVAYWKQF</sequence>
<dbReference type="RefSeq" id="WP_072841118.1">
    <property type="nucleotide sequence ID" value="NZ_FQVF01000019.1"/>
</dbReference>
<reference evidence="4" key="1">
    <citation type="submission" date="2016-11" db="EMBL/GenBank/DDBJ databases">
        <authorList>
            <person name="Varghese N."/>
            <person name="Submissions S."/>
        </authorList>
    </citation>
    <scope>NUCLEOTIDE SEQUENCE [LARGE SCALE GENOMIC DNA]</scope>
    <source>
        <strain evidence="4">DSM 16579</strain>
    </source>
</reference>
<dbReference type="Pfam" id="PF04954">
    <property type="entry name" value="SIP"/>
    <property type="match status" value="1"/>
</dbReference>
<dbReference type="InterPro" id="IPR017938">
    <property type="entry name" value="Riboflavin_synthase-like_b-brl"/>
</dbReference>
<dbReference type="PANTHER" id="PTHR30157">
    <property type="entry name" value="FERRIC REDUCTASE, NADPH-DEPENDENT"/>
    <property type="match status" value="1"/>
</dbReference>
<evidence type="ECO:0000259" key="2">
    <source>
        <dbReference type="PROSITE" id="PS51384"/>
    </source>
</evidence>
<dbReference type="GO" id="GO:0016491">
    <property type="term" value="F:oxidoreductase activity"/>
    <property type="evidence" value="ECO:0007669"/>
    <property type="project" value="InterPro"/>
</dbReference>
<dbReference type="Proteomes" id="UP000184517">
    <property type="component" value="Unassembled WGS sequence"/>
</dbReference>
<evidence type="ECO:0000256" key="1">
    <source>
        <dbReference type="ARBA" id="ARBA00035644"/>
    </source>
</evidence>
<dbReference type="InterPro" id="IPR039374">
    <property type="entry name" value="SIP_fam"/>
</dbReference>
<keyword evidence="4" id="KW-1185">Reference proteome</keyword>
<feature type="domain" description="FAD-binding FR-type" evidence="2">
    <location>
        <begin position="13"/>
        <end position="142"/>
    </location>
</feature>
<dbReference type="PANTHER" id="PTHR30157:SF0">
    <property type="entry name" value="NADPH-DEPENDENT FERRIC-CHELATE REDUCTASE"/>
    <property type="match status" value="1"/>
</dbReference>
<protein>
    <submittedName>
        <fullName evidence="3">NADPH-dependent ferric siderophore reductase, contains FAD-binding and SIP domains</fullName>
    </submittedName>
</protein>
<proteinExistence type="inferred from homology"/>
<evidence type="ECO:0000313" key="3">
    <source>
        <dbReference type="EMBL" id="SHG30675.1"/>
    </source>
</evidence>
<dbReference type="InterPro" id="IPR017927">
    <property type="entry name" value="FAD-bd_FR_type"/>
</dbReference>
<gene>
    <name evidence="3" type="ORF">SAMN02745753_03685</name>
</gene>
<dbReference type="EMBL" id="FQVF01000019">
    <property type="protein sequence ID" value="SHG30675.1"/>
    <property type="molecule type" value="Genomic_DNA"/>
</dbReference>
<dbReference type="Pfam" id="PF08021">
    <property type="entry name" value="FAD_binding_9"/>
    <property type="match status" value="1"/>
</dbReference>
<organism evidence="3 4">
    <name type="scientific">Marinomonas polaris DSM 16579</name>
    <dbReference type="NCBI Taxonomy" id="1122206"/>
    <lineage>
        <taxon>Bacteria</taxon>
        <taxon>Pseudomonadati</taxon>
        <taxon>Pseudomonadota</taxon>
        <taxon>Gammaproteobacteria</taxon>
        <taxon>Oceanospirillales</taxon>
        <taxon>Oceanospirillaceae</taxon>
        <taxon>Marinomonas</taxon>
    </lineage>
</organism>
<accession>A0A1M5IR39</accession>
<dbReference type="OrthoDB" id="9814826at2"/>
<dbReference type="InterPro" id="IPR039261">
    <property type="entry name" value="FNR_nucleotide-bd"/>
</dbReference>
<dbReference type="SUPFAM" id="SSF63380">
    <property type="entry name" value="Riboflavin synthase domain-like"/>
    <property type="match status" value="1"/>
</dbReference>
<dbReference type="InterPro" id="IPR013113">
    <property type="entry name" value="SIP_FAD-bd"/>
</dbReference>
<name>A0A1M5IR39_9GAMM</name>
<dbReference type="Gene3D" id="3.40.50.80">
    <property type="entry name" value="Nucleotide-binding domain of ferredoxin-NADP reductase (FNR) module"/>
    <property type="match status" value="1"/>
</dbReference>
<dbReference type="STRING" id="1122206.SAMN02745753_03685"/>